<dbReference type="AlphaFoldDB" id="A0A7J4D1I2"/>
<organism evidence="2 3">
    <name type="scientific">Marine Group III euryarchaeote</name>
    <dbReference type="NCBI Taxonomy" id="2173149"/>
    <lineage>
        <taxon>Archaea</taxon>
        <taxon>Methanobacteriati</taxon>
        <taxon>Thermoplasmatota</taxon>
        <taxon>Thermoplasmata</taxon>
        <taxon>Candidatus Thermoprofundales</taxon>
    </lineage>
</organism>
<feature type="transmembrane region" description="Helical" evidence="1">
    <location>
        <begin position="43"/>
        <end position="62"/>
    </location>
</feature>
<feature type="transmembrane region" description="Helical" evidence="1">
    <location>
        <begin position="137"/>
        <end position="159"/>
    </location>
</feature>
<feature type="transmembrane region" description="Helical" evidence="1">
    <location>
        <begin position="244"/>
        <end position="261"/>
    </location>
</feature>
<evidence type="ECO:0000313" key="2">
    <source>
        <dbReference type="EMBL" id="HIA98167.1"/>
    </source>
</evidence>
<dbReference type="EMBL" id="DTTC01000210">
    <property type="protein sequence ID" value="HIA98167.1"/>
    <property type="molecule type" value="Genomic_DNA"/>
</dbReference>
<accession>A0A7J4D1I2</accession>
<keyword evidence="1" id="KW-0812">Transmembrane</keyword>
<evidence type="ECO:0000313" key="3">
    <source>
        <dbReference type="Proteomes" id="UP000589132"/>
    </source>
</evidence>
<protein>
    <submittedName>
        <fullName evidence="2">Uncharacterized protein</fullName>
    </submittedName>
</protein>
<gene>
    <name evidence="2" type="ORF">EYO15_03190</name>
</gene>
<proteinExistence type="predicted"/>
<name>A0A7J4D1I2_9ARCH</name>
<feature type="transmembrane region" description="Helical" evidence="1">
    <location>
        <begin position="179"/>
        <end position="198"/>
    </location>
</feature>
<comment type="caution">
    <text evidence="2">The sequence shown here is derived from an EMBL/GenBank/DDBJ whole genome shotgun (WGS) entry which is preliminary data.</text>
</comment>
<keyword evidence="1" id="KW-0472">Membrane</keyword>
<reference evidence="3" key="1">
    <citation type="journal article" date="2019" name="bioRxiv">
        <title>Genome diversification in globally distributed novel marine Proteobacteria is linked to environmental adaptation.</title>
        <authorList>
            <person name="Zhou Z."/>
            <person name="Tran P.Q."/>
            <person name="Kieft K."/>
            <person name="Anantharaman K."/>
        </authorList>
    </citation>
    <scope>NUCLEOTIDE SEQUENCE [LARGE SCALE GENOMIC DNA]</scope>
</reference>
<dbReference type="GO" id="GO:0140359">
    <property type="term" value="F:ABC-type transporter activity"/>
    <property type="evidence" value="ECO:0007669"/>
    <property type="project" value="InterPro"/>
</dbReference>
<feature type="transmembrane region" description="Helical" evidence="1">
    <location>
        <begin position="210"/>
        <end position="232"/>
    </location>
</feature>
<evidence type="ECO:0000256" key="1">
    <source>
        <dbReference type="SAM" id="Phobius"/>
    </source>
</evidence>
<dbReference type="GO" id="GO:0005886">
    <property type="term" value="C:plasma membrane"/>
    <property type="evidence" value="ECO:0007669"/>
    <property type="project" value="UniProtKB-SubCell"/>
</dbReference>
<sequence length="308" mass="34804">MKEKAQVSERFREFKAELTSRPSIVLGMGLRGFLRLLSLKNPWTLALVALIWLWTLGFYVLLSTGDYPCENLGFWDSSEDFKRCQPLVYYNDLGLGGVRLFLVTLAAISSSGLIANDMTDQSLHLYLSRPISRLDYLIARFIPVFLLLMCVTALPNLIVYVNQWGEAGLEFDWVKNHKWLLLDILILGSFYSASYSIIGLTFSTAINRESWAAGAFFLFVYGSAIIIEIFYLIMLESGVGDDRILLLSVIHLLDIIGFYIFNTQPFFTAFGIQGIDIADIEVFGVFILIIGSCGIFVNWMISQMEANK</sequence>
<keyword evidence="1" id="KW-1133">Transmembrane helix</keyword>
<feature type="transmembrane region" description="Helical" evidence="1">
    <location>
        <begin position="282"/>
        <end position="301"/>
    </location>
</feature>
<feature type="transmembrane region" description="Helical" evidence="1">
    <location>
        <begin position="96"/>
        <end position="116"/>
    </location>
</feature>
<dbReference type="Proteomes" id="UP000589132">
    <property type="component" value="Unassembled WGS sequence"/>
</dbReference>
<dbReference type="Pfam" id="PF12679">
    <property type="entry name" value="ABC2_membrane_2"/>
    <property type="match status" value="1"/>
</dbReference>